<sequence length="250" mass="28760">MLIINGSSYGGHWKPLTSLLSLFSLISIISTNSLFYRFIKEKHYIITKQYDSILKKCDSWQVCNKVDTYSTPWIEKQCRCPNSKPCSSSLNPNDGRTIVDKTKQYKICESANKLPVCRHFRDVTWTLTSFPDNRTQQIMECVCPKNSIAYIFKHEAFQVGQGIANRYLFACSPESKMKCHRKEPCRLFTVMKRTDFEEVNTSTLCNCGPRHYCPAHHIHPNVIVTAPYPLDKIKTYSGYCAPLQTYGNLT</sequence>
<dbReference type="OrthoDB" id="8177523at2759"/>
<dbReference type="HOGENOM" id="CLU_1284257_0_0_1"/>
<reference evidence="3" key="1">
    <citation type="submission" date="2011-08" db="EMBL/GenBank/DDBJ databases">
        <authorList>
            <person name="Rombauts S."/>
        </authorList>
    </citation>
    <scope>NUCLEOTIDE SEQUENCE</scope>
    <source>
        <strain evidence="3">London</strain>
    </source>
</reference>
<reference evidence="2" key="2">
    <citation type="submission" date="2015-06" db="UniProtKB">
        <authorList>
            <consortium name="EnsemblMetazoa"/>
        </authorList>
    </citation>
    <scope>IDENTIFICATION</scope>
</reference>
<dbReference type="Proteomes" id="UP000015104">
    <property type="component" value="Unassembled WGS sequence"/>
</dbReference>
<keyword evidence="1" id="KW-0812">Transmembrane</keyword>
<dbReference type="EMBL" id="CAEY01000468">
    <property type="status" value="NOT_ANNOTATED_CDS"/>
    <property type="molecule type" value="Genomic_DNA"/>
</dbReference>
<gene>
    <name evidence="2" type="primary">107366808</name>
</gene>
<dbReference type="AlphaFoldDB" id="T1JU56"/>
<name>T1JU56_TETUR</name>
<feature type="transmembrane region" description="Helical" evidence="1">
    <location>
        <begin position="20"/>
        <end position="39"/>
    </location>
</feature>
<evidence type="ECO:0000313" key="2">
    <source>
        <dbReference type="EnsemblMetazoa" id="tetur01g16529.1"/>
    </source>
</evidence>
<dbReference type="EnsemblMetazoa" id="tetur01g16529.1">
    <property type="protein sequence ID" value="tetur01g16529.1"/>
    <property type="gene ID" value="tetur01g16529"/>
</dbReference>
<keyword evidence="1" id="KW-0472">Membrane</keyword>
<dbReference type="Gene3D" id="2.20.20.150">
    <property type="match status" value="1"/>
</dbReference>
<organism evidence="2 3">
    <name type="scientific">Tetranychus urticae</name>
    <name type="common">Two-spotted spider mite</name>
    <dbReference type="NCBI Taxonomy" id="32264"/>
    <lineage>
        <taxon>Eukaryota</taxon>
        <taxon>Metazoa</taxon>
        <taxon>Ecdysozoa</taxon>
        <taxon>Arthropoda</taxon>
        <taxon>Chelicerata</taxon>
        <taxon>Arachnida</taxon>
        <taxon>Acari</taxon>
        <taxon>Acariformes</taxon>
        <taxon>Trombidiformes</taxon>
        <taxon>Prostigmata</taxon>
        <taxon>Eleutherengona</taxon>
        <taxon>Raphignathae</taxon>
        <taxon>Tetranychoidea</taxon>
        <taxon>Tetranychidae</taxon>
        <taxon>Tetranychus</taxon>
    </lineage>
</organism>
<dbReference type="OMA" id="ASPLCQC"/>
<dbReference type="Pfam" id="PF11581">
    <property type="entry name" value="Argos"/>
    <property type="match status" value="1"/>
</dbReference>
<keyword evidence="3" id="KW-1185">Reference proteome</keyword>
<evidence type="ECO:0000313" key="3">
    <source>
        <dbReference type="Proteomes" id="UP000015104"/>
    </source>
</evidence>
<evidence type="ECO:0000256" key="1">
    <source>
        <dbReference type="SAM" id="Phobius"/>
    </source>
</evidence>
<dbReference type="InterPro" id="IPR021633">
    <property type="entry name" value="Argos"/>
</dbReference>
<accession>T1JU56</accession>
<proteinExistence type="predicted"/>
<protein>
    <submittedName>
        <fullName evidence="2">Uncharacterized protein</fullName>
    </submittedName>
</protein>
<dbReference type="eggNOG" id="ENOG502RZNS">
    <property type="taxonomic scope" value="Eukaryota"/>
</dbReference>
<dbReference type="KEGG" id="tut:107366808"/>
<keyword evidence="1" id="KW-1133">Transmembrane helix</keyword>
<dbReference type="Gene3D" id="2.20.20.160">
    <property type="match status" value="2"/>
</dbReference>